<sequence length="229" mass="26612">MASSEPATDTKMTSSPTNDQSLKLAVAISLLRSKLLRKQPPPPPRPSNPPSETDALRWKRKAEERKQELLRLREDLREAEDPSQCDLFPQTALCKCYFFDNLGKISPKPVGDGSDCRFNDILRRRFLRQVRIKERRKRINNSNIKRFSDIYSKNEAEQLRAAVDFLVELCDTTSPGRVNYLLLFGFFNILTLTLRQPCYLVEFIFQVDSTSVKFCRWRRLILLTGTCYQ</sequence>
<feature type="compositionally biased region" description="Pro residues" evidence="1">
    <location>
        <begin position="39"/>
        <end position="49"/>
    </location>
</feature>
<name>A0A6N2MQY1_SALVM</name>
<organism evidence="2">
    <name type="scientific">Salix viminalis</name>
    <name type="common">Common osier</name>
    <name type="synonym">Basket willow</name>
    <dbReference type="NCBI Taxonomy" id="40686"/>
    <lineage>
        <taxon>Eukaryota</taxon>
        <taxon>Viridiplantae</taxon>
        <taxon>Streptophyta</taxon>
        <taxon>Embryophyta</taxon>
        <taxon>Tracheophyta</taxon>
        <taxon>Spermatophyta</taxon>
        <taxon>Magnoliopsida</taxon>
        <taxon>eudicotyledons</taxon>
        <taxon>Gunneridae</taxon>
        <taxon>Pentapetalae</taxon>
        <taxon>rosids</taxon>
        <taxon>fabids</taxon>
        <taxon>Malpighiales</taxon>
        <taxon>Salicaceae</taxon>
        <taxon>Saliceae</taxon>
        <taxon>Salix</taxon>
    </lineage>
</organism>
<dbReference type="PANTHER" id="PTHR35768:SF1">
    <property type="entry name" value="PROTEIN MULTIPOLAR SPINDLE 1"/>
    <property type="match status" value="1"/>
</dbReference>
<dbReference type="AlphaFoldDB" id="A0A6N2MQY1"/>
<dbReference type="PANTHER" id="PTHR35768">
    <property type="entry name" value="PROTEIN MULTIPOLAR SPINDLE 1"/>
    <property type="match status" value="1"/>
</dbReference>
<gene>
    <name evidence="2" type="ORF">SVIM_LOCUS408006</name>
</gene>
<dbReference type="InterPro" id="IPR037500">
    <property type="entry name" value="Msp1"/>
</dbReference>
<accession>A0A6N2MQY1</accession>
<reference evidence="2" key="1">
    <citation type="submission" date="2019-03" db="EMBL/GenBank/DDBJ databases">
        <authorList>
            <person name="Mank J."/>
            <person name="Almeida P."/>
        </authorList>
    </citation>
    <scope>NUCLEOTIDE SEQUENCE</scope>
    <source>
        <strain evidence="2">78183</strain>
    </source>
</reference>
<dbReference type="GO" id="GO:0007140">
    <property type="term" value="P:male meiotic nuclear division"/>
    <property type="evidence" value="ECO:0007669"/>
    <property type="project" value="TreeGrafter"/>
</dbReference>
<dbReference type="GO" id="GO:0000212">
    <property type="term" value="P:meiotic spindle organization"/>
    <property type="evidence" value="ECO:0007669"/>
    <property type="project" value="InterPro"/>
</dbReference>
<proteinExistence type="predicted"/>
<feature type="compositionally biased region" description="Polar residues" evidence="1">
    <location>
        <begin position="1"/>
        <end position="21"/>
    </location>
</feature>
<feature type="region of interest" description="Disordered" evidence="1">
    <location>
        <begin position="1"/>
        <end position="57"/>
    </location>
</feature>
<dbReference type="GO" id="GO:0042138">
    <property type="term" value="P:meiotic DNA double-strand break formation"/>
    <property type="evidence" value="ECO:0007669"/>
    <property type="project" value="InterPro"/>
</dbReference>
<protein>
    <submittedName>
        <fullName evidence="2">Uncharacterized protein</fullName>
    </submittedName>
</protein>
<dbReference type="EMBL" id="CAADRP010001929">
    <property type="protein sequence ID" value="VFU56710.1"/>
    <property type="molecule type" value="Genomic_DNA"/>
</dbReference>
<evidence type="ECO:0000313" key="2">
    <source>
        <dbReference type="EMBL" id="VFU56710.1"/>
    </source>
</evidence>
<evidence type="ECO:0000256" key="1">
    <source>
        <dbReference type="SAM" id="MobiDB-lite"/>
    </source>
</evidence>
<dbReference type="GO" id="GO:0007059">
    <property type="term" value="P:chromosome segregation"/>
    <property type="evidence" value="ECO:0007669"/>
    <property type="project" value="TreeGrafter"/>
</dbReference>